<dbReference type="Gene3D" id="1.10.8.140">
    <property type="entry name" value="PDCD5-like"/>
    <property type="match status" value="1"/>
</dbReference>
<feature type="region of interest" description="Disordered" evidence="2">
    <location>
        <begin position="95"/>
        <end position="137"/>
    </location>
</feature>
<dbReference type="PANTHER" id="PTHR10840">
    <property type="entry name" value="PROGRAMMED CELL DEATH PROTEIN 5"/>
    <property type="match status" value="1"/>
</dbReference>
<dbReference type="GO" id="GO:0003677">
    <property type="term" value="F:DNA binding"/>
    <property type="evidence" value="ECO:0007669"/>
    <property type="project" value="InterPro"/>
</dbReference>
<dbReference type="AlphaFoldDB" id="K1VD29"/>
<dbReference type="eggNOG" id="KOG3431">
    <property type="taxonomic scope" value="Eukaryota"/>
</dbReference>
<proteinExistence type="inferred from homology"/>
<protein>
    <recommendedName>
        <fullName evidence="5">Programmed cell death protein 5</fullName>
    </recommendedName>
</protein>
<dbReference type="OrthoDB" id="10252486at2759"/>
<dbReference type="InterPro" id="IPR002836">
    <property type="entry name" value="PDCD5-like"/>
</dbReference>
<dbReference type="Pfam" id="PF01984">
    <property type="entry name" value="dsDNA_bind"/>
    <property type="match status" value="1"/>
</dbReference>
<feature type="compositionally biased region" description="Low complexity" evidence="2">
    <location>
        <begin position="96"/>
        <end position="109"/>
    </location>
</feature>
<dbReference type="GO" id="GO:0005634">
    <property type="term" value="C:nucleus"/>
    <property type="evidence" value="ECO:0007669"/>
    <property type="project" value="TreeGrafter"/>
</dbReference>
<feature type="region of interest" description="Disordered" evidence="2">
    <location>
        <begin position="1"/>
        <end position="58"/>
    </location>
</feature>
<dbReference type="SUPFAM" id="SSF46950">
    <property type="entry name" value="Double-stranded DNA-binding domain"/>
    <property type="match status" value="1"/>
</dbReference>
<reference evidence="3 4" key="1">
    <citation type="journal article" date="2012" name="Eukaryot. Cell">
        <title>Genome sequence of the Trichosporon asahii environmental strain CBS 8904.</title>
        <authorList>
            <person name="Yang R.Y."/>
            <person name="Li H.T."/>
            <person name="Zhu H."/>
            <person name="Zhou G.P."/>
            <person name="Wang M."/>
            <person name="Wang L."/>
        </authorList>
    </citation>
    <scope>NUCLEOTIDE SEQUENCE [LARGE SCALE GENOMIC DNA]</scope>
    <source>
        <strain evidence="3 4">CBS 8904</strain>
    </source>
</reference>
<dbReference type="Proteomes" id="UP000006757">
    <property type="component" value="Unassembled WGS sequence"/>
</dbReference>
<dbReference type="InterPro" id="IPR036883">
    <property type="entry name" value="PDCD5-like_sf"/>
</dbReference>
<accession>K1VD29</accession>
<gene>
    <name evidence="3" type="ORF">A1Q2_03812</name>
</gene>
<evidence type="ECO:0008006" key="5">
    <source>
        <dbReference type="Google" id="ProtNLM"/>
    </source>
</evidence>
<dbReference type="HOGENOM" id="CLU_122978_2_1_1"/>
<dbReference type="OMA" id="IANMAMQ"/>
<evidence type="ECO:0000313" key="3">
    <source>
        <dbReference type="EMBL" id="EKD01885.1"/>
    </source>
</evidence>
<comment type="caution">
    <text evidence="3">The sequence shown here is derived from an EMBL/GenBank/DDBJ whole genome shotgun (WGS) entry which is preliminary data.</text>
</comment>
<evidence type="ECO:0000256" key="1">
    <source>
        <dbReference type="ARBA" id="ARBA00010490"/>
    </source>
</evidence>
<name>K1VD29_TRIAC</name>
<comment type="similarity">
    <text evidence="1">Belongs to the PDCD5 family.</text>
</comment>
<organism evidence="3 4">
    <name type="scientific">Trichosporon asahii var. asahii (strain CBS 8904)</name>
    <name type="common">Yeast</name>
    <dbReference type="NCBI Taxonomy" id="1220162"/>
    <lineage>
        <taxon>Eukaryota</taxon>
        <taxon>Fungi</taxon>
        <taxon>Dikarya</taxon>
        <taxon>Basidiomycota</taxon>
        <taxon>Agaricomycotina</taxon>
        <taxon>Tremellomycetes</taxon>
        <taxon>Trichosporonales</taxon>
        <taxon>Trichosporonaceae</taxon>
        <taxon>Trichosporon</taxon>
    </lineage>
</organism>
<dbReference type="GO" id="GO:0005829">
    <property type="term" value="C:cytosol"/>
    <property type="evidence" value="ECO:0007669"/>
    <property type="project" value="TreeGrafter"/>
</dbReference>
<dbReference type="EMBL" id="AMBO01000309">
    <property type="protein sequence ID" value="EKD01885.1"/>
    <property type="molecule type" value="Genomic_DNA"/>
</dbReference>
<sequence length="137" mass="15392">MSFQLPAGMRPAQAPQKGMSEEERAQQQQQQQQREEMKRQMIQAMLEPEARERLSRISLTRPQLAQQVEEILVRMGSGGQIRGKVSDEALKGLLEQQVSSSSQPKPQSSAPERAGTRRLGGGITRKRDDSDSDEYDL</sequence>
<dbReference type="FunCoup" id="K1VD29">
    <property type="interactions" value="323"/>
</dbReference>
<dbReference type="PIRSF" id="PIRSF015730">
    <property type="entry name" value="TFAR19"/>
    <property type="match status" value="1"/>
</dbReference>
<dbReference type="PANTHER" id="PTHR10840:SF0">
    <property type="entry name" value="PROGRAMMED CELL DEATH PROTEIN 5"/>
    <property type="match status" value="1"/>
</dbReference>
<keyword evidence="4" id="KW-1185">Reference proteome</keyword>
<evidence type="ECO:0000313" key="4">
    <source>
        <dbReference type="Proteomes" id="UP000006757"/>
    </source>
</evidence>
<dbReference type="STRING" id="1220162.K1VD29"/>
<evidence type="ECO:0000256" key="2">
    <source>
        <dbReference type="SAM" id="MobiDB-lite"/>
    </source>
</evidence>
<dbReference type="InParanoid" id="K1VD29"/>